<keyword evidence="2" id="KW-1185">Reference proteome</keyword>
<dbReference type="InterPro" id="IPR052895">
    <property type="entry name" value="HetReg/Transcr_Mod"/>
</dbReference>
<gene>
    <name evidence="1" type="ORF">CLAFUR5_14149</name>
</gene>
<reference evidence="1" key="1">
    <citation type="submission" date="2021-12" db="EMBL/GenBank/DDBJ databases">
        <authorList>
            <person name="Zaccaron A."/>
            <person name="Stergiopoulos I."/>
        </authorList>
    </citation>
    <scope>NUCLEOTIDE SEQUENCE</scope>
    <source>
        <strain evidence="1">Race5_Kim</strain>
    </source>
</reference>
<dbReference type="Proteomes" id="UP000756132">
    <property type="component" value="Chromosome 13"/>
</dbReference>
<evidence type="ECO:0000313" key="1">
    <source>
        <dbReference type="EMBL" id="UJO25184.1"/>
    </source>
</evidence>
<dbReference type="PANTHER" id="PTHR24148:SF73">
    <property type="entry name" value="HET DOMAIN PROTEIN (AFU_ORTHOLOGUE AFUA_8G01020)"/>
    <property type="match status" value="1"/>
</dbReference>
<dbReference type="GeneID" id="71994027"/>
<evidence type="ECO:0008006" key="3">
    <source>
        <dbReference type="Google" id="ProtNLM"/>
    </source>
</evidence>
<dbReference type="RefSeq" id="XP_047769550.1">
    <property type="nucleotide sequence ID" value="XM_047913297.1"/>
</dbReference>
<dbReference type="EMBL" id="CP090175">
    <property type="protein sequence ID" value="UJO25184.1"/>
    <property type="molecule type" value="Genomic_DNA"/>
</dbReference>
<dbReference type="AlphaFoldDB" id="A0A9Q8PM71"/>
<reference evidence="1" key="2">
    <citation type="journal article" date="2022" name="Microb. Genom.">
        <title>A chromosome-scale genome assembly of the tomato pathogen Cladosporium fulvum reveals a compartmentalized genome architecture and the presence of a dispensable chromosome.</title>
        <authorList>
            <person name="Zaccaron A.Z."/>
            <person name="Chen L.H."/>
            <person name="Samaras A."/>
            <person name="Stergiopoulos I."/>
        </authorList>
    </citation>
    <scope>NUCLEOTIDE SEQUENCE</scope>
    <source>
        <strain evidence="1">Race5_Kim</strain>
    </source>
</reference>
<organism evidence="1 2">
    <name type="scientific">Passalora fulva</name>
    <name type="common">Tomato leaf mold</name>
    <name type="synonym">Cladosporium fulvum</name>
    <dbReference type="NCBI Taxonomy" id="5499"/>
    <lineage>
        <taxon>Eukaryota</taxon>
        <taxon>Fungi</taxon>
        <taxon>Dikarya</taxon>
        <taxon>Ascomycota</taxon>
        <taxon>Pezizomycotina</taxon>
        <taxon>Dothideomycetes</taxon>
        <taxon>Dothideomycetidae</taxon>
        <taxon>Mycosphaerellales</taxon>
        <taxon>Mycosphaerellaceae</taxon>
        <taxon>Fulvia</taxon>
    </lineage>
</organism>
<protein>
    <recommendedName>
        <fullName evidence="3">Heterokaryon incompatibility domain-containing protein</fullName>
    </recommendedName>
</protein>
<dbReference type="PANTHER" id="PTHR24148">
    <property type="entry name" value="ANKYRIN REPEAT DOMAIN-CONTAINING PROTEIN 39 HOMOLOG-RELATED"/>
    <property type="match status" value="1"/>
</dbReference>
<dbReference type="KEGG" id="ffu:CLAFUR5_14149"/>
<sequence>MNEHYDDAWVLPDEHEVESTDRFAERGISWDTDWDTADYEVESTDHSVDRGISSGTDWDTDDLGNDIEEAFKPASNVSTLQTSRPANDKEYSYSPVDTDQRCIRLLKPRRPCPGSGRIQCSLSTHILGEAPCYTALSYTWSRPDASCCISVDGKRAQVGKNLLRFFQMAQDFKHYRATLFWIDAI</sequence>
<proteinExistence type="predicted"/>
<name>A0A9Q8PM71_PASFU</name>
<accession>A0A9Q8PM71</accession>
<evidence type="ECO:0000313" key="2">
    <source>
        <dbReference type="Proteomes" id="UP000756132"/>
    </source>
</evidence>